<gene>
    <name evidence="1" type="ORF">BO83DRAFT_19803</name>
</gene>
<name>A0A317VQ01_ASPEC</name>
<dbReference type="VEuPathDB" id="FungiDB:BO83DRAFT_19803"/>
<protein>
    <submittedName>
        <fullName evidence="1">Uncharacterized protein</fullName>
    </submittedName>
</protein>
<keyword evidence="2" id="KW-1185">Reference proteome</keyword>
<comment type="caution">
    <text evidence="1">The sequence shown here is derived from an EMBL/GenBank/DDBJ whole genome shotgun (WGS) entry which is preliminary data.</text>
</comment>
<evidence type="ECO:0000313" key="2">
    <source>
        <dbReference type="Proteomes" id="UP000246171"/>
    </source>
</evidence>
<dbReference type="GeneID" id="37048578"/>
<accession>A0A317VQ01</accession>
<proteinExistence type="predicted"/>
<dbReference type="EMBL" id="MSFU01000010">
    <property type="protein sequence ID" value="PWY74958.1"/>
    <property type="molecule type" value="Genomic_DNA"/>
</dbReference>
<dbReference type="Proteomes" id="UP000246171">
    <property type="component" value="Unassembled WGS sequence"/>
</dbReference>
<sequence>MPTLAGTCPWKTQLKEQQTNGKLRSSHSMCMTRMIDKYEMRSRAIIRRNPKPSCPQPRIVPPIRPISLRHDDAALSIIEPGEEMLKARRKRCAMQHASQNPIERGQCVYSWHSSLPRTYRESRIWRHRCGFIAHRKTPSCRVGHLGGDRATDSSSTR</sequence>
<dbReference type="RefSeq" id="XP_025389053.1">
    <property type="nucleotide sequence ID" value="XM_025526616.1"/>
</dbReference>
<organism evidence="1 2">
    <name type="scientific">Aspergillus eucalypticola (strain CBS 122712 / IBT 29274)</name>
    <dbReference type="NCBI Taxonomy" id="1448314"/>
    <lineage>
        <taxon>Eukaryota</taxon>
        <taxon>Fungi</taxon>
        <taxon>Dikarya</taxon>
        <taxon>Ascomycota</taxon>
        <taxon>Pezizomycotina</taxon>
        <taxon>Eurotiomycetes</taxon>
        <taxon>Eurotiomycetidae</taxon>
        <taxon>Eurotiales</taxon>
        <taxon>Aspergillaceae</taxon>
        <taxon>Aspergillus</taxon>
        <taxon>Aspergillus subgen. Circumdati</taxon>
    </lineage>
</organism>
<reference evidence="1" key="1">
    <citation type="submission" date="2016-12" db="EMBL/GenBank/DDBJ databases">
        <title>The genomes of Aspergillus section Nigri reveals drivers in fungal speciation.</title>
        <authorList>
            <consortium name="DOE Joint Genome Institute"/>
            <person name="Vesth T.C."/>
            <person name="Nybo J."/>
            <person name="Theobald S."/>
            <person name="Brandl J."/>
            <person name="Frisvad J.C."/>
            <person name="Nielsen K.F."/>
            <person name="Lyhne E.K."/>
            <person name="Kogle M.E."/>
            <person name="Kuo A."/>
            <person name="Riley R."/>
            <person name="Clum A."/>
            <person name="Nolan M."/>
            <person name="Lipzen A."/>
            <person name="Salamov A."/>
            <person name="Henrissat B."/>
            <person name="Wiebenga A."/>
            <person name="De vries R.P."/>
            <person name="Grigoriev I.V."/>
            <person name="Mortensen U.H."/>
            <person name="Andersen M.R."/>
            <person name="Baker S.E."/>
        </authorList>
    </citation>
    <scope>NUCLEOTIDE SEQUENCE</scope>
    <source>
        <strain evidence="1">CBS 122712</strain>
    </source>
</reference>
<dbReference type="AlphaFoldDB" id="A0A317VQ01"/>
<evidence type="ECO:0000313" key="1">
    <source>
        <dbReference type="EMBL" id="PWY74958.1"/>
    </source>
</evidence>